<dbReference type="RefSeq" id="WP_121100826.1">
    <property type="nucleotide sequence ID" value="NZ_RBII01000002.1"/>
</dbReference>
<name>A0A420WDA3_9PROT</name>
<organism evidence="1 2">
    <name type="scientific">Litorimonas taeanensis</name>
    <dbReference type="NCBI Taxonomy" id="568099"/>
    <lineage>
        <taxon>Bacteria</taxon>
        <taxon>Pseudomonadati</taxon>
        <taxon>Pseudomonadota</taxon>
        <taxon>Alphaproteobacteria</taxon>
        <taxon>Maricaulales</taxon>
        <taxon>Robiginitomaculaceae</taxon>
    </lineage>
</organism>
<sequence length="393" mass="44167">MTWSSADILGQLRGCEGFAEQVVELIQDLPVLIKTYPEGIDPQALVDFYGWSPKPSRTLLGYLRLQNLSPFHCRVLRRGETPFLWTTNCKWPPFAKLNIKEVWALSLLHDWDDLSELTIFDIRLRLSEAMGLSVDGAAYVLACLKGSKKAIALSDSMSDSMSDSKTVSSLRLLRSLETINPCSRLRAAEKQKTYRRNVAEALSRAAETRMPSSEEGEAGLTAADLRYQSLLEDSVRDQARLILEYPEGLTLTALADHFKISRSFSRRVANGLVERGDWRALPVERGRTQRFWPARTSEKTPEALPALLRSEALILRMLHRHDGPASRSYISGVLQFSFATVRLGLQGLIDAGAIIERDSGQMGRRYTLRRGPDALNADIKAQCEAWEKQMELI</sequence>
<dbReference type="AlphaFoldDB" id="A0A420WDA3"/>
<comment type="caution">
    <text evidence="1">The sequence shown here is derived from an EMBL/GenBank/DDBJ whole genome shotgun (WGS) entry which is preliminary data.</text>
</comment>
<accession>A0A420WDA3</accession>
<evidence type="ECO:0000313" key="1">
    <source>
        <dbReference type="EMBL" id="RKQ68966.1"/>
    </source>
</evidence>
<protein>
    <submittedName>
        <fullName evidence="1">Uncharacterized protein</fullName>
    </submittedName>
</protein>
<keyword evidence="2" id="KW-1185">Reference proteome</keyword>
<evidence type="ECO:0000313" key="2">
    <source>
        <dbReference type="Proteomes" id="UP000282211"/>
    </source>
</evidence>
<dbReference type="SUPFAM" id="SSF46785">
    <property type="entry name" value="Winged helix' DNA-binding domain"/>
    <property type="match status" value="1"/>
</dbReference>
<dbReference type="Gene3D" id="1.10.10.10">
    <property type="entry name" value="Winged helix-like DNA-binding domain superfamily/Winged helix DNA-binding domain"/>
    <property type="match status" value="1"/>
</dbReference>
<dbReference type="EMBL" id="RBII01000002">
    <property type="protein sequence ID" value="RKQ68966.1"/>
    <property type="molecule type" value="Genomic_DNA"/>
</dbReference>
<gene>
    <name evidence="1" type="ORF">DES40_1742</name>
</gene>
<dbReference type="InterPro" id="IPR036390">
    <property type="entry name" value="WH_DNA-bd_sf"/>
</dbReference>
<dbReference type="InterPro" id="IPR036388">
    <property type="entry name" value="WH-like_DNA-bd_sf"/>
</dbReference>
<dbReference type="Proteomes" id="UP000282211">
    <property type="component" value="Unassembled WGS sequence"/>
</dbReference>
<reference evidence="1 2" key="1">
    <citation type="submission" date="2018-10" db="EMBL/GenBank/DDBJ databases">
        <title>Genomic Encyclopedia of Type Strains, Phase IV (KMG-IV): sequencing the most valuable type-strain genomes for metagenomic binning, comparative biology and taxonomic classification.</title>
        <authorList>
            <person name="Goeker M."/>
        </authorList>
    </citation>
    <scope>NUCLEOTIDE SEQUENCE [LARGE SCALE GENOMIC DNA]</scope>
    <source>
        <strain evidence="1 2">DSM 22008</strain>
    </source>
</reference>
<dbReference type="InParanoid" id="A0A420WDA3"/>
<proteinExistence type="predicted"/>